<dbReference type="HAMAP" id="MF_02026">
    <property type="entry name" value="WecE_RffA"/>
    <property type="match status" value="1"/>
</dbReference>
<proteinExistence type="inferred from homology"/>
<dbReference type="EC" id="2.6.1.59" evidence="3"/>
<dbReference type="PANTHER" id="PTHR30244:SF34">
    <property type="entry name" value="DTDP-4-AMINO-4,6-DIDEOXYGALACTOSE TRANSAMINASE"/>
    <property type="match status" value="1"/>
</dbReference>
<comment type="pathway">
    <text evidence="3">Bacterial outer membrane biogenesis; enterobacterial common antigen biosynthesis.</text>
</comment>
<dbReference type="InterPro" id="IPR032894">
    <property type="entry name" value="WecE"/>
</dbReference>
<evidence type="ECO:0000256" key="3">
    <source>
        <dbReference type="HAMAP-Rule" id="MF_02026"/>
    </source>
</evidence>
<dbReference type="PANTHER" id="PTHR30244">
    <property type="entry name" value="TRANSAMINASE"/>
    <property type="match status" value="1"/>
</dbReference>
<reference evidence="5 6" key="1">
    <citation type="submission" date="2022-07" db="EMBL/GenBank/DDBJ databases">
        <title>Pantoea trifolii sp. nov. isolated from root nodules of Trifolium rubens.</title>
        <authorList>
            <person name="Kalita M."/>
            <person name="Wdowiak-Wrobel S."/>
            <person name="Marek-Kozaczuk M."/>
            <person name="Palusinska-Szysz M."/>
            <person name="Sokolowski W."/>
            <person name="Coutinho T."/>
            <person name="Hlahane L."/>
        </authorList>
    </citation>
    <scope>NUCLEOTIDE SEQUENCE [LARGE SCALE GENOMIC DNA]</scope>
    <source>
        <strain evidence="5 6">MMK2</strain>
    </source>
</reference>
<dbReference type="CDD" id="cd00616">
    <property type="entry name" value="AHBA_syn"/>
    <property type="match status" value="1"/>
</dbReference>
<dbReference type="Proteomes" id="UP001300015">
    <property type="component" value="Unassembled WGS sequence"/>
</dbReference>
<evidence type="ECO:0000256" key="1">
    <source>
        <dbReference type="ARBA" id="ARBA00022898"/>
    </source>
</evidence>
<keyword evidence="3 5" id="KW-0808">Transferase</keyword>
<comment type="function">
    <text evidence="3">Catalyzes the synthesis of dTDP-4-amino-4,6-dideoxy-D-galactose (dTDP-Fuc4N) from dTDP-4-keto-6-deoxy-D-glucose (dTDP-D-Glc4O) and L-glutamate.</text>
</comment>
<sequence>MIPFNAPPIVGSEVEYMQSAMASGKLCGDGGFTRRCQQWMEQHFGSKKVLLTPSCTASLEMAALLIDLQPGDEVIMPSYTFVSTANAFVLRGATIVFVDVRPDTLNIDETLIEAAITPKTRAIVPVHYAGVACEMDSIMALAAKHKLYVIEDAAQGVMSQYKGRALGTIGHIGCFSFHETKNYTAGGEGGATLINDAKLVDRAEIIREKGTNRSQFFRGQVDKYTWRDIGSSYLMADLQAAYLWAQLEAAKQINQQRLRLWQRYYDALQPLAAAGRIELPVVPKNCRHNAHMFYIKLRDSGDRQALINWMKEAEILTVFHYIPLHSSPAGERFGRFHGDDAFTTRESERLLRLPLFYNLSDNNQRTVISSLLSFFA</sequence>
<evidence type="ECO:0000256" key="2">
    <source>
        <dbReference type="ARBA" id="ARBA00037999"/>
    </source>
</evidence>
<keyword evidence="5" id="KW-0032">Aminotransferase</keyword>
<dbReference type="Gene3D" id="3.90.1150.10">
    <property type="entry name" value="Aspartate Aminotransferase, domain 1"/>
    <property type="match status" value="1"/>
</dbReference>
<dbReference type="PIRSF" id="PIRSF000390">
    <property type="entry name" value="PLP_StrS"/>
    <property type="match status" value="1"/>
</dbReference>
<dbReference type="SUPFAM" id="SSF53383">
    <property type="entry name" value="PLP-dependent transferases"/>
    <property type="match status" value="1"/>
</dbReference>
<feature type="modified residue" description="N6-(pyridoxal phosphate)lysine" evidence="3">
    <location>
        <position position="181"/>
    </location>
</feature>
<organism evidence="5 6">
    <name type="scientific">Pantoea trifolii</name>
    <dbReference type="NCBI Taxonomy" id="2968030"/>
    <lineage>
        <taxon>Bacteria</taxon>
        <taxon>Pseudomonadati</taxon>
        <taxon>Pseudomonadota</taxon>
        <taxon>Gammaproteobacteria</taxon>
        <taxon>Enterobacterales</taxon>
        <taxon>Erwiniaceae</taxon>
        <taxon>Pantoea</taxon>
    </lineage>
</organism>
<protein>
    <recommendedName>
        <fullName evidence="3">dTDP-4-amino-4,6-dideoxygalactose transaminase</fullName>
        <ecNumber evidence="3">2.6.1.59</ecNumber>
    </recommendedName>
</protein>
<evidence type="ECO:0000313" key="6">
    <source>
        <dbReference type="Proteomes" id="UP001300015"/>
    </source>
</evidence>
<accession>A0ABT1VF04</accession>
<dbReference type="InterPro" id="IPR015421">
    <property type="entry name" value="PyrdxlP-dep_Trfase_major"/>
</dbReference>
<comment type="caution">
    <text evidence="5">The sequence shown here is derived from an EMBL/GenBank/DDBJ whole genome shotgun (WGS) entry which is preliminary data.</text>
</comment>
<dbReference type="GO" id="GO:0019180">
    <property type="term" value="F:dTDP-4-amino-4,6-dideoxygalactose transaminase activity"/>
    <property type="evidence" value="ECO:0007669"/>
    <property type="project" value="UniProtKB-EC"/>
</dbReference>
<dbReference type="RefSeq" id="WP_256698031.1">
    <property type="nucleotide sequence ID" value="NZ_JANIES010000001.1"/>
</dbReference>
<comment type="cofactor">
    <cofactor evidence="3">
        <name>pyridoxal 5'-phosphate</name>
        <dbReference type="ChEBI" id="CHEBI:597326"/>
    </cofactor>
</comment>
<dbReference type="InterPro" id="IPR015424">
    <property type="entry name" value="PyrdxlP-dep_Trfase"/>
</dbReference>
<dbReference type="InterPro" id="IPR000653">
    <property type="entry name" value="DegT/StrS_aminotransferase"/>
</dbReference>
<dbReference type="EMBL" id="JANIET010000001">
    <property type="protein sequence ID" value="MCQ8226045.1"/>
    <property type="molecule type" value="Genomic_DNA"/>
</dbReference>
<dbReference type="Gene3D" id="3.40.640.10">
    <property type="entry name" value="Type I PLP-dependent aspartate aminotransferase-like (Major domain)"/>
    <property type="match status" value="1"/>
</dbReference>
<comment type="similarity">
    <text evidence="2 3 4">Belongs to the DegT/DnrJ/EryC1 family.</text>
</comment>
<name>A0ABT1VF04_9GAMM</name>
<dbReference type="NCBIfam" id="TIGR02379">
    <property type="entry name" value="ECA_wecE"/>
    <property type="match status" value="1"/>
</dbReference>
<dbReference type="NCBIfam" id="NF008687">
    <property type="entry name" value="PRK11706.1"/>
    <property type="match status" value="1"/>
</dbReference>
<gene>
    <name evidence="5" type="primary">rffA</name>
    <name evidence="5" type="synonym">fcnA</name>
    <name evidence="3 5" type="synonym">wecE</name>
    <name evidence="5" type="ORF">NQH49_00880</name>
</gene>
<dbReference type="Pfam" id="PF01041">
    <property type="entry name" value="DegT_DnrJ_EryC1"/>
    <property type="match status" value="1"/>
</dbReference>
<dbReference type="InterPro" id="IPR012749">
    <property type="entry name" value="WecE-like"/>
</dbReference>
<comment type="catalytic activity">
    <reaction evidence="3">
        <text>dTDP-4-amino-4,6-dideoxy-alpha-D-galactose + 2-oxoglutarate = dTDP-4-dehydro-6-deoxy-alpha-D-glucose + L-glutamate</text>
        <dbReference type="Rhea" id="RHEA:10368"/>
        <dbReference type="ChEBI" id="CHEBI:16810"/>
        <dbReference type="ChEBI" id="CHEBI:29985"/>
        <dbReference type="ChEBI" id="CHEBI:57649"/>
        <dbReference type="ChEBI" id="CHEBI:68492"/>
        <dbReference type="EC" id="2.6.1.59"/>
    </reaction>
</comment>
<keyword evidence="6" id="KW-1185">Reference proteome</keyword>
<evidence type="ECO:0000313" key="5">
    <source>
        <dbReference type="EMBL" id="MCQ8226045.1"/>
    </source>
</evidence>
<evidence type="ECO:0000256" key="4">
    <source>
        <dbReference type="RuleBase" id="RU004508"/>
    </source>
</evidence>
<keyword evidence="1 3" id="KW-0663">Pyridoxal phosphate</keyword>
<dbReference type="InterPro" id="IPR015422">
    <property type="entry name" value="PyrdxlP-dep_Trfase_small"/>
</dbReference>